<feature type="signal peptide" evidence="1">
    <location>
        <begin position="1"/>
        <end position="19"/>
    </location>
</feature>
<sequence>MKKIWILMLAIAISSATKAQSVEVQQLLLNYEKLKQLKNILSDMKKGYEIVSKGYNTIKDISEGNFNLHDAFINSLLSVNPEIKNYKKVADIVTCQKNIVMEYKSAFSRFKHGGTFSASEIEYLGKVYGNLFNQSLQNLDDLATVLTSNKLSMSDNERLEAIDRIFADTEDKLVFLRDFNKKTNILAIQRSREKRSIETSEKLHQVNH</sequence>
<feature type="chain" id="PRO_5046440642" evidence="1">
    <location>
        <begin position="20"/>
        <end position="208"/>
    </location>
</feature>
<keyword evidence="3" id="KW-1185">Reference proteome</keyword>
<gene>
    <name evidence="2" type="ORF">ACFSJU_19075</name>
</gene>
<accession>A0ABW4ZRU9</accession>
<organism evidence="2 3">
    <name type="scientific">Paradesertivirga mongoliensis</name>
    <dbReference type="NCBI Taxonomy" id="2100740"/>
    <lineage>
        <taxon>Bacteria</taxon>
        <taxon>Pseudomonadati</taxon>
        <taxon>Bacteroidota</taxon>
        <taxon>Sphingobacteriia</taxon>
        <taxon>Sphingobacteriales</taxon>
        <taxon>Sphingobacteriaceae</taxon>
        <taxon>Paradesertivirga</taxon>
    </lineage>
</organism>
<dbReference type="RefSeq" id="WP_255905595.1">
    <property type="nucleotide sequence ID" value="NZ_JAFMZO010000006.1"/>
</dbReference>
<evidence type="ECO:0000313" key="2">
    <source>
        <dbReference type="EMBL" id="MFD2164516.1"/>
    </source>
</evidence>
<comment type="caution">
    <text evidence="2">The sequence shown here is derived from an EMBL/GenBank/DDBJ whole genome shotgun (WGS) entry which is preliminary data.</text>
</comment>
<name>A0ABW4ZRU9_9SPHI</name>
<dbReference type="Proteomes" id="UP001597387">
    <property type="component" value="Unassembled WGS sequence"/>
</dbReference>
<protein>
    <submittedName>
        <fullName evidence="2">TerB family tellurite resistance protein</fullName>
    </submittedName>
</protein>
<dbReference type="EMBL" id="JBHUHZ010000005">
    <property type="protein sequence ID" value="MFD2164516.1"/>
    <property type="molecule type" value="Genomic_DNA"/>
</dbReference>
<evidence type="ECO:0000256" key="1">
    <source>
        <dbReference type="SAM" id="SignalP"/>
    </source>
</evidence>
<proteinExistence type="predicted"/>
<evidence type="ECO:0000313" key="3">
    <source>
        <dbReference type="Proteomes" id="UP001597387"/>
    </source>
</evidence>
<keyword evidence="1" id="KW-0732">Signal</keyword>
<reference evidence="3" key="1">
    <citation type="journal article" date="2019" name="Int. J. Syst. Evol. Microbiol.">
        <title>The Global Catalogue of Microorganisms (GCM) 10K type strain sequencing project: providing services to taxonomists for standard genome sequencing and annotation.</title>
        <authorList>
            <consortium name="The Broad Institute Genomics Platform"/>
            <consortium name="The Broad Institute Genome Sequencing Center for Infectious Disease"/>
            <person name="Wu L."/>
            <person name="Ma J."/>
        </authorList>
    </citation>
    <scope>NUCLEOTIDE SEQUENCE [LARGE SCALE GENOMIC DNA]</scope>
    <source>
        <strain evidence="3">KCTC 42217</strain>
    </source>
</reference>